<accession>A0AAW0D5B4</accession>
<comment type="caution">
    <text evidence="2">The sequence shown here is derived from an EMBL/GenBank/DDBJ whole genome shotgun (WGS) entry which is preliminary data.</text>
</comment>
<gene>
    <name evidence="2" type="ORF">VNI00_006408</name>
</gene>
<reference evidence="2 3" key="1">
    <citation type="submission" date="2024-01" db="EMBL/GenBank/DDBJ databases">
        <title>A draft genome for a cacao thread blight-causing isolate of Paramarasmius palmivorus.</title>
        <authorList>
            <person name="Baruah I.K."/>
            <person name="Bukari Y."/>
            <person name="Amoako-Attah I."/>
            <person name="Meinhardt L.W."/>
            <person name="Bailey B.A."/>
            <person name="Cohen S.P."/>
        </authorList>
    </citation>
    <scope>NUCLEOTIDE SEQUENCE [LARGE SCALE GENOMIC DNA]</scope>
    <source>
        <strain evidence="2 3">GH-12</strain>
    </source>
</reference>
<evidence type="ECO:0000256" key="1">
    <source>
        <dbReference type="SAM" id="SignalP"/>
    </source>
</evidence>
<feature type="chain" id="PRO_5043339880" evidence="1">
    <location>
        <begin position="19"/>
        <end position="106"/>
    </location>
</feature>
<feature type="signal peptide" evidence="1">
    <location>
        <begin position="1"/>
        <end position="18"/>
    </location>
</feature>
<keyword evidence="1" id="KW-0732">Signal</keyword>
<evidence type="ECO:0000313" key="3">
    <source>
        <dbReference type="Proteomes" id="UP001383192"/>
    </source>
</evidence>
<dbReference type="EMBL" id="JAYKXP010000019">
    <property type="protein sequence ID" value="KAK7047640.1"/>
    <property type="molecule type" value="Genomic_DNA"/>
</dbReference>
<protein>
    <submittedName>
        <fullName evidence="2">Uncharacterized protein</fullName>
    </submittedName>
</protein>
<keyword evidence="3" id="KW-1185">Reference proteome</keyword>
<dbReference type="AlphaFoldDB" id="A0AAW0D5B4"/>
<name>A0AAW0D5B4_9AGAR</name>
<dbReference type="Proteomes" id="UP001383192">
    <property type="component" value="Unassembled WGS sequence"/>
</dbReference>
<evidence type="ECO:0000313" key="2">
    <source>
        <dbReference type="EMBL" id="KAK7047640.1"/>
    </source>
</evidence>
<organism evidence="2 3">
    <name type="scientific">Paramarasmius palmivorus</name>
    <dbReference type="NCBI Taxonomy" id="297713"/>
    <lineage>
        <taxon>Eukaryota</taxon>
        <taxon>Fungi</taxon>
        <taxon>Dikarya</taxon>
        <taxon>Basidiomycota</taxon>
        <taxon>Agaricomycotina</taxon>
        <taxon>Agaricomycetes</taxon>
        <taxon>Agaricomycetidae</taxon>
        <taxon>Agaricales</taxon>
        <taxon>Marasmiineae</taxon>
        <taxon>Marasmiaceae</taxon>
        <taxon>Paramarasmius</taxon>
    </lineage>
</organism>
<proteinExistence type="predicted"/>
<sequence>MRTSSFLMLATALTAVQASPSPRNIATIPDYTISRIAMINNSTQRFVHFMFTFVQPGHENDPVTSWSQMANLDSGESQTLPLTWTDGTMLRFEIFGGQNQNPPREL</sequence>